<dbReference type="RefSeq" id="WP_042578457.1">
    <property type="nucleotide sequence ID" value="NZ_JXQQ01000018.1"/>
</dbReference>
<dbReference type="Proteomes" id="UP000032067">
    <property type="component" value="Unassembled WGS sequence"/>
</dbReference>
<sequence length="114" mass="11484">MKTWLIPFVSAAVAAMTGTAHAAESCENLRAQIEAKIGAAGVARFAVVVVDANAPAAGQVVGSCELGTRKIVYQREGAGSSPAAVAAPARAPEGDDILTECKDGTVSVGGDCRR</sequence>
<evidence type="ECO:0008006" key="4">
    <source>
        <dbReference type="Google" id="ProtNLM"/>
    </source>
</evidence>
<name>A0A0D0LXF8_VARPD</name>
<feature type="signal peptide" evidence="1">
    <location>
        <begin position="1"/>
        <end position="22"/>
    </location>
</feature>
<protein>
    <recommendedName>
        <fullName evidence="4">DUF1161 domain-containing protein</fullName>
    </recommendedName>
</protein>
<dbReference type="Pfam" id="PF06649">
    <property type="entry name" value="DUF1161"/>
    <property type="match status" value="1"/>
</dbReference>
<reference evidence="2 3" key="1">
    <citation type="submission" date="2014-12" db="EMBL/GenBank/DDBJ databases">
        <title>16Stimator: statistical estimation of ribosomal gene copy numbers from draft genome assemblies.</title>
        <authorList>
            <person name="Perisin M.A."/>
            <person name="Vetter M."/>
            <person name="Gilbert J.A."/>
            <person name="Bergelson J."/>
        </authorList>
    </citation>
    <scope>NUCLEOTIDE SEQUENCE [LARGE SCALE GENOMIC DNA]</scope>
    <source>
        <strain evidence="2 3">MEDvA23</strain>
    </source>
</reference>
<gene>
    <name evidence="2" type="ORF">RT97_09110</name>
</gene>
<accession>A0A0D0LXF8</accession>
<evidence type="ECO:0000313" key="2">
    <source>
        <dbReference type="EMBL" id="KIQ33973.1"/>
    </source>
</evidence>
<organism evidence="2 3">
    <name type="scientific">Variovorax paradoxus</name>
    <dbReference type="NCBI Taxonomy" id="34073"/>
    <lineage>
        <taxon>Bacteria</taxon>
        <taxon>Pseudomonadati</taxon>
        <taxon>Pseudomonadota</taxon>
        <taxon>Betaproteobacteria</taxon>
        <taxon>Burkholderiales</taxon>
        <taxon>Comamonadaceae</taxon>
        <taxon>Variovorax</taxon>
    </lineage>
</organism>
<comment type="caution">
    <text evidence="2">The sequence shown here is derived from an EMBL/GenBank/DDBJ whole genome shotgun (WGS) entry which is preliminary data.</text>
</comment>
<feature type="chain" id="PRO_5002216073" description="DUF1161 domain-containing protein" evidence="1">
    <location>
        <begin position="23"/>
        <end position="114"/>
    </location>
</feature>
<dbReference type="AlphaFoldDB" id="A0A0D0LXF8"/>
<proteinExistence type="predicted"/>
<dbReference type="InterPro" id="IPR010595">
    <property type="entry name" value="DUF1161"/>
</dbReference>
<dbReference type="EMBL" id="JXQQ01000018">
    <property type="protein sequence ID" value="KIQ33973.1"/>
    <property type="molecule type" value="Genomic_DNA"/>
</dbReference>
<evidence type="ECO:0000256" key="1">
    <source>
        <dbReference type="SAM" id="SignalP"/>
    </source>
</evidence>
<evidence type="ECO:0000313" key="3">
    <source>
        <dbReference type="Proteomes" id="UP000032067"/>
    </source>
</evidence>
<keyword evidence="1" id="KW-0732">Signal</keyword>